<organism evidence="1 2">
    <name type="scientific">Paenibacillus konkukensis</name>
    <dbReference type="NCBI Taxonomy" id="2020716"/>
    <lineage>
        <taxon>Bacteria</taxon>
        <taxon>Bacillati</taxon>
        <taxon>Bacillota</taxon>
        <taxon>Bacilli</taxon>
        <taxon>Bacillales</taxon>
        <taxon>Paenibacillaceae</taxon>
        <taxon>Paenibacillus</taxon>
    </lineage>
</organism>
<dbReference type="RefSeq" id="WP_249863630.1">
    <property type="nucleotide sequence ID" value="NZ_CP027059.1"/>
</dbReference>
<protein>
    <submittedName>
        <fullName evidence="1">Uncharacterized protein</fullName>
    </submittedName>
</protein>
<sequence length="93" mass="11302">MLTYAYDVQNVELQESVNGEDVEFRIRLIGDASLDERMRNIQKDFEQNDVLTDVMSYAFKNRTYQFIVRKDFYVDFVLSLMKYRILLRVEWDQ</sequence>
<evidence type="ECO:0000313" key="2">
    <source>
        <dbReference type="Proteomes" id="UP001057134"/>
    </source>
</evidence>
<reference evidence="1" key="2">
    <citation type="journal article" date="2021" name="J Anim Sci Technol">
        <title>Complete genome sequence of Paenibacillus konkukensis sp. nov. SK3146 as a potential probiotic strain.</title>
        <authorList>
            <person name="Jung H.I."/>
            <person name="Park S."/>
            <person name="Niu K.M."/>
            <person name="Lee S.W."/>
            <person name="Kothari D."/>
            <person name="Yi K.J."/>
            <person name="Kim S.K."/>
        </authorList>
    </citation>
    <scope>NUCLEOTIDE SEQUENCE</scope>
    <source>
        <strain evidence="1">SK3146</strain>
    </source>
</reference>
<accession>A0ABY4RIN5</accession>
<proteinExistence type="predicted"/>
<reference evidence="1" key="1">
    <citation type="submission" date="2018-02" db="EMBL/GenBank/DDBJ databases">
        <authorList>
            <person name="Kim S.-K."/>
            <person name="Jung H.-I."/>
            <person name="Lee S.-W."/>
        </authorList>
    </citation>
    <scope>NUCLEOTIDE SEQUENCE</scope>
    <source>
        <strain evidence="1">SK3146</strain>
    </source>
</reference>
<name>A0ABY4RIN5_9BACL</name>
<dbReference type="EMBL" id="CP027059">
    <property type="protein sequence ID" value="UQZ81388.1"/>
    <property type="molecule type" value="Genomic_DNA"/>
</dbReference>
<gene>
    <name evidence="1" type="ORF">SK3146_00544</name>
</gene>
<dbReference type="Proteomes" id="UP001057134">
    <property type="component" value="Chromosome"/>
</dbReference>
<keyword evidence="2" id="KW-1185">Reference proteome</keyword>
<evidence type="ECO:0000313" key="1">
    <source>
        <dbReference type="EMBL" id="UQZ81388.1"/>
    </source>
</evidence>